<evidence type="ECO:0000313" key="1">
    <source>
        <dbReference type="EMBL" id="SUS05812.1"/>
    </source>
</evidence>
<accession>A0A380TC26</accession>
<reference evidence="1" key="1">
    <citation type="submission" date="2018-07" db="EMBL/GenBank/DDBJ databases">
        <authorList>
            <person name="Quirk P.G."/>
            <person name="Krulwich T.A."/>
        </authorList>
    </citation>
    <scope>NUCLEOTIDE SEQUENCE</scope>
</reference>
<dbReference type="EMBL" id="UIDG01000128">
    <property type="protein sequence ID" value="SUS05812.1"/>
    <property type="molecule type" value="Genomic_DNA"/>
</dbReference>
<proteinExistence type="predicted"/>
<name>A0A380TC26_9ZZZZ</name>
<sequence length="58" mass="6243">MQMRKGGATEGLFAFFLLHTATIHVYLKATRVCGRSMANAGPSGFSAGSMLFRSDCLE</sequence>
<organism evidence="1">
    <name type="scientific">metagenome</name>
    <dbReference type="NCBI Taxonomy" id="256318"/>
    <lineage>
        <taxon>unclassified sequences</taxon>
        <taxon>metagenomes</taxon>
    </lineage>
</organism>
<gene>
    <name evidence="1" type="ORF">DF3PB_2130004</name>
</gene>
<protein>
    <submittedName>
        <fullName evidence="1">Uncharacterized protein</fullName>
    </submittedName>
</protein>
<dbReference type="AlphaFoldDB" id="A0A380TC26"/>